<reference evidence="2 3" key="1">
    <citation type="submission" date="2018-06" db="EMBL/GenBank/DDBJ databases">
        <title>Comparative genomics of Brasilonema spp. strains.</title>
        <authorList>
            <person name="Alvarenga D.O."/>
            <person name="Fiore M.F."/>
            <person name="Varani A.M."/>
        </authorList>
    </citation>
    <scope>NUCLEOTIDE SEQUENCE [LARGE SCALE GENOMIC DNA]</scope>
    <source>
        <strain evidence="2 3">SPC951</strain>
    </source>
</reference>
<keyword evidence="3" id="KW-1185">Reference proteome</keyword>
<accession>A0ABX1PGR0</accession>
<dbReference type="EMBL" id="QMEB01000276">
    <property type="protein sequence ID" value="NMG22562.1"/>
    <property type="molecule type" value="Genomic_DNA"/>
</dbReference>
<keyword evidence="1" id="KW-0472">Membrane</keyword>
<organism evidence="2 3">
    <name type="scientific">Brasilonema bromeliae SPC951</name>
    <dbReference type="NCBI Taxonomy" id="385972"/>
    <lineage>
        <taxon>Bacteria</taxon>
        <taxon>Bacillati</taxon>
        <taxon>Cyanobacteriota</taxon>
        <taxon>Cyanophyceae</taxon>
        <taxon>Nostocales</taxon>
        <taxon>Scytonemataceae</taxon>
        <taxon>Brasilonema</taxon>
        <taxon>Bromeliae group (in: Brasilonema)</taxon>
    </lineage>
</organism>
<evidence type="ECO:0000313" key="2">
    <source>
        <dbReference type="EMBL" id="NMG22562.1"/>
    </source>
</evidence>
<keyword evidence="1" id="KW-0812">Transmembrane</keyword>
<feature type="transmembrane region" description="Helical" evidence="1">
    <location>
        <begin position="36"/>
        <end position="57"/>
    </location>
</feature>
<protein>
    <submittedName>
        <fullName evidence="2">Uncharacterized protein</fullName>
    </submittedName>
</protein>
<name>A0ABX1PGR0_9CYAN</name>
<sequence length="71" mass="7072">MGATTLGALIGGAIDNMSGDDGVADGAMIGAITANVLKVAVPVIATYLVGWAVLRGIEQAADRLMEKGQTA</sequence>
<evidence type="ECO:0000256" key="1">
    <source>
        <dbReference type="SAM" id="Phobius"/>
    </source>
</evidence>
<proteinExistence type="predicted"/>
<gene>
    <name evidence="2" type="ORF">DP116_25175</name>
</gene>
<comment type="caution">
    <text evidence="2">The sequence shown here is derived from an EMBL/GenBank/DDBJ whole genome shotgun (WGS) entry which is preliminary data.</text>
</comment>
<keyword evidence="1" id="KW-1133">Transmembrane helix</keyword>
<dbReference type="Proteomes" id="UP000718564">
    <property type="component" value="Unassembled WGS sequence"/>
</dbReference>
<evidence type="ECO:0000313" key="3">
    <source>
        <dbReference type="Proteomes" id="UP000718564"/>
    </source>
</evidence>